<dbReference type="PANTHER" id="PTHR21716:SF53">
    <property type="entry name" value="PERMEASE PERM-RELATED"/>
    <property type="match status" value="1"/>
</dbReference>
<keyword evidence="5 8" id="KW-0812">Transmembrane</keyword>
<feature type="transmembrane region" description="Helical" evidence="8">
    <location>
        <begin position="230"/>
        <end position="250"/>
    </location>
</feature>
<dbReference type="Proteomes" id="UP000516134">
    <property type="component" value="Chromosome"/>
</dbReference>
<evidence type="ECO:0000256" key="4">
    <source>
        <dbReference type="ARBA" id="ARBA00022475"/>
    </source>
</evidence>
<dbReference type="Pfam" id="PF01594">
    <property type="entry name" value="AI-2E_transport"/>
    <property type="match status" value="1"/>
</dbReference>
<dbReference type="EMBL" id="CP060780">
    <property type="protein sequence ID" value="QNP42328.1"/>
    <property type="molecule type" value="Genomic_DNA"/>
</dbReference>
<accession>A0ABX6SZD6</accession>
<comment type="subcellular location">
    <subcellularLocation>
        <location evidence="1">Cell membrane</location>
        <topology evidence="1">Multi-pass membrane protein</topology>
    </subcellularLocation>
</comment>
<evidence type="ECO:0000256" key="3">
    <source>
        <dbReference type="ARBA" id="ARBA00022448"/>
    </source>
</evidence>
<name>A0ABX6SZD6_9SPHN</name>
<organism evidence="9 10">
    <name type="scientific">Sphingomonas daechungensis</name>
    <dbReference type="NCBI Taxonomy" id="1176646"/>
    <lineage>
        <taxon>Bacteria</taxon>
        <taxon>Pseudomonadati</taxon>
        <taxon>Pseudomonadota</taxon>
        <taxon>Alphaproteobacteria</taxon>
        <taxon>Sphingomonadales</taxon>
        <taxon>Sphingomonadaceae</taxon>
        <taxon>Sphingomonas</taxon>
    </lineage>
</organism>
<evidence type="ECO:0000313" key="10">
    <source>
        <dbReference type="Proteomes" id="UP000516134"/>
    </source>
</evidence>
<dbReference type="RefSeq" id="WP_187713761.1">
    <property type="nucleotide sequence ID" value="NZ_BAABJC010000001.1"/>
</dbReference>
<gene>
    <name evidence="9" type="ORF">H9L15_08235</name>
</gene>
<evidence type="ECO:0000256" key="7">
    <source>
        <dbReference type="ARBA" id="ARBA00023136"/>
    </source>
</evidence>
<dbReference type="InterPro" id="IPR002549">
    <property type="entry name" value="AI-2E-like"/>
</dbReference>
<feature type="transmembrane region" description="Helical" evidence="8">
    <location>
        <begin position="141"/>
        <end position="158"/>
    </location>
</feature>
<comment type="similarity">
    <text evidence="2">Belongs to the autoinducer-2 exporter (AI-2E) (TC 2.A.86) family.</text>
</comment>
<proteinExistence type="inferred from homology"/>
<keyword evidence="7 8" id="KW-0472">Membrane</keyword>
<evidence type="ECO:0000313" key="9">
    <source>
        <dbReference type="EMBL" id="QNP42328.1"/>
    </source>
</evidence>
<protein>
    <submittedName>
        <fullName evidence="9">AI-2E family transporter</fullName>
    </submittedName>
</protein>
<feature type="transmembrane region" description="Helical" evidence="8">
    <location>
        <begin position="257"/>
        <end position="275"/>
    </location>
</feature>
<feature type="transmembrane region" description="Helical" evidence="8">
    <location>
        <begin position="192"/>
        <end position="210"/>
    </location>
</feature>
<evidence type="ECO:0000256" key="2">
    <source>
        <dbReference type="ARBA" id="ARBA00009773"/>
    </source>
</evidence>
<dbReference type="PANTHER" id="PTHR21716">
    <property type="entry name" value="TRANSMEMBRANE PROTEIN"/>
    <property type="match status" value="1"/>
</dbReference>
<evidence type="ECO:0000256" key="5">
    <source>
        <dbReference type="ARBA" id="ARBA00022692"/>
    </source>
</evidence>
<feature type="transmembrane region" description="Helical" evidence="8">
    <location>
        <begin position="57"/>
        <end position="81"/>
    </location>
</feature>
<keyword evidence="4" id="KW-1003">Cell membrane</keyword>
<keyword evidence="10" id="KW-1185">Reference proteome</keyword>
<reference evidence="9 10" key="1">
    <citation type="submission" date="2020-08" db="EMBL/GenBank/DDBJ databases">
        <title>Genome sequence of Sphingomonas daechungensis KACC 18115T.</title>
        <authorList>
            <person name="Hyun D.-W."/>
            <person name="Bae J.-W."/>
        </authorList>
    </citation>
    <scope>NUCLEOTIDE SEQUENCE [LARGE SCALE GENOMIC DNA]</scope>
    <source>
        <strain evidence="9 10">KACC 18115</strain>
    </source>
</reference>
<sequence length="341" mass="37667">MTDRASSAPVYIIAILVMTVAAYYAASVFAPLAVALFIMALVWPLQRTLQARVHKLVALALTLLTTIAVCVAFAWIISWAVGRVGRSVVLDSARYNFFLASTKDWLDAQGVSVAALGAEHFTVAWLFSAISRLGGHLQTTFTFWLIAITYLMLGLLEVDDIRTKMQAMSNRNASRILLEGCSVVASQYRRYLLIRTGVSLLTGSLVWLFARLVGLPFAFEWGVMAFALNYLPFIGPFFATVMPTLLAMATFDTWGEVLLVFVCLNVIQFMVGSYIEPRVAGTMLSISPTLVLFVIFFWTFMWGILGTLLAMPITVAIFAFCGLNPRSQWVVELFGKPPKPA</sequence>
<evidence type="ECO:0000256" key="1">
    <source>
        <dbReference type="ARBA" id="ARBA00004651"/>
    </source>
</evidence>
<feature type="transmembrane region" description="Helical" evidence="8">
    <location>
        <begin position="12"/>
        <end position="45"/>
    </location>
</feature>
<evidence type="ECO:0000256" key="8">
    <source>
        <dbReference type="SAM" id="Phobius"/>
    </source>
</evidence>
<keyword evidence="6 8" id="KW-1133">Transmembrane helix</keyword>
<feature type="transmembrane region" description="Helical" evidence="8">
    <location>
        <begin position="295"/>
        <end position="320"/>
    </location>
</feature>
<evidence type="ECO:0000256" key="6">
    <source>
        <dbReference type="ARBA" id="ARBA00022989"/>
    </source>
</evidence>
<keyword evidence="3" id="KW-0813">Transport</keyword>